<reference evidence="4" key="1">
    <citation type="submission" date="2013-02" db="EMBL/GenBank/DDBJ databases">
        <authorList>
            <consortium name="The Broad Institute Genome Sequencing Platform"/>
            <person name="Cuomo C."/>
            <person name="Becnel J."/>
            <person name="Sanscrainte N."/>
            <person name="Walker B."/>
            <person name="Young S.K."/>
            <person name="Zeng Q."/>
            <person name="Gargeya S."/>
            <person name="Fitzgerald M."/>
            <person name="Haas B."/>
            <person name="Abouelleil A."/>
            <person name="Alvarado L."/>
            <person name="Arachchi H.M."/>
            <person name="Berlin A.M."/>
            <person name="Chapman S.B."/>
            <person name="Dewar J."/>
            <person name="Goldberg J."/>
            <person name="Griggs A."/>
            <person name="Gujja S."/>
            <person name="Hansen M."/>
            <person name="Howarth C."/>
            <person name="Imamovic A."/>
            <person name="Larimer J."/>
            <person name="McCowan C."/>
            <person name="Murphy C."/>
            <person name="Neiman D."/>
            <person name="Pearson M."/>
            <person name="Priest M."/>
            <person name="Roberts A."/>
            <person name="Saif S."/>
            <person name="Shea T."/>
            <person name="Sisk P."/>
            <person name="Sykes S."/>
            <person name="Wortman J."/>
            <person name="Nusbaum C."/>
            <person name="Birren B."/>
        </authorList>
    </citation>
    <scope>NUCLEOTIDE SEQUENCE [LARGE SCALE GENOMIC DNA]</scope>
    <source>
        <strain evidence="4">PRA339</strain>
    </source>
</reference>
<dbReference type="VEuPathDB" id="MicrosporidiaDB:H312_01803"/>
<feature type="signal peptide" evidence="2">
    <location>
        <begin position="1"/>
        <end position="21"/>
    </location>
</feature>
<evidence type="ECO:0000313" key="3">
    <source>
        <dbReference type="EMBL" id="KCZ80796.1"/>
    </source>
</evidence>
<keyword evidence="1" id="KW-1133">Transmembrane helix</keyword>
<dbReference type="AlphaFoldDB" id="A0A059F1D8"/>
<protein>
    <submittedName>
        <fullName evidence="3">Uncharacterized protein</fullName>
    </submittedName>
</protein>
<sequence length="165" mass="19241">MNKVLVLSLHLQFILLNKTVSTQQNYNYPSFAMDNKKCDQIKDVDSCFQDENISKWCDYEKILNLTQCYICEGKEYNCNNNNTIHVCSNINNITDICNKNSSNAQSPNESVLYDQNIDYYFSLDYLHIAIIVIVSLLLFTALSLILYNYYKKRSLRYAIVNINKV</sequence>
<feature type="transmembrane region" description="Helical" evidence="1">
    <location>
        <begin position="125"/>
        <end position="147"/>
    </location>
</feature>
<proteinExistence type="predicted"/>
<keyword evidence="1" id="KW-0812">Transmembrane</keyword>
<evidence type="ECO:0000313" key="4">
    <source>
        <dbReference type="Proteomes" id="UP000030655"/>
    </source>
</evidence>
<evidence type="ECO:0000256" key="1">
    <source>
        <dbReference type="SAM" id="Phobius"/>
    </source>
</evidence>
<keyword evidence="1" id="KW-0472">Membrane</keyword>
<dbReference type="EMBL" id="KK365162">
    <property type="protein sequence ID" value="KCZ80796.1"/>
    <property type="molecule type" value="Genomic_DNA"/>
</dbReference>
<organism evidence="3 4">
    <name type="scientific">Anncaliia algerae PRA339</name>
    <dbReference type="NCBI Taxonomy" id="1288291"/>
    <lineage>
        <taxon>Eukaryota</taxon>
        <taxon>Fungi</taxon>
        <taxon>Fungi incertae sedis</taxon>
        <taxon>Microsporidia</taxon>
        <taxon>Tubulinosematoidea</taxon>
        <taxon>Tubulinosematidae</taxon>
        <taxon>Anncaliia</taxon>
    </lineage>
</organism>
<accession>A0A059F1D8</accession>
<evidence type="ECO:0000256" key="2">
    <source>
        <dbReference type="SAM" id="SignalP"/>
    </source>
</evidence>
<reference evidence="3 4" key="2">
    <citation type="submission" date="2014-03" db="EMBL/GenBank/DDBJ databases">
        <title>The Genome Sequence of Anncaliia algerae insect isolate PRA339.</title>
        <authorList>
            <consortium name="The Broad Institute Genome Sequencing Platform"/>
            <consortium name="The Broad Institute Genome Sequencing Center for Infectious Disease"/>
            <person name="Cuomo C."/>
            <person name="Becnel J."/>
            <person name="Sanscrainte N."/>
            <person name="Walker B."/>
            <person name="Young S.K."/>
            <person name="Zeng Q."/>
            <person name="Gargeya S."/>
            <person name="Fitzgerald M."/>
            <person name="Haas B."/>
            <person name="Abouelleil A."/>
            <person name="Alvarado L."/>
            <person name="Arachchi H.M."/>
            <person name="Berlin A.M."/>
            <person name="Chapman S.B."/>
            <person name="Dewar J."/>
            <person name="Goldberg J."/>
            <person name="Griggs A."/>
            <person name="Gujja S."/>
            <person name="Hansen M."/>
            <person name="Howarth C."/>
            <person name="Imamovic A."/>
            <person name="Larimer J."/>
            <person name="McCowan C."/>
            <person name="Murphy C."/>
            <person name="Neiman D."/>
            <person name="Pearson M."/>
            <person name="Priest M."/>
            <person name="Roberts A."/>
            <person name="Saif S."/>
            <person name="Shea T."/>
            <person name="Sisk P."/>
            <person name="Sykes S."/>
            <person name="Wortman J."/>
            <person name="Nusbaum C."/>
            <person name="Birren B."/>
        </authorList>
    </citation>
    <scope>NUCLEOTIDE SEQUENCE [LARGE SCALE GENOMIC DNA]</scope>
    <source>
        <strain evidence="3 4">PRA339</strain>
    </source>
</reference>
<keyword evidence="2" id="KW-0732">Signal</keyword>
<dbReference type="HOGENOM" id="CLU_1610330_0_0_1"/>
<dbReference type="OrthoDB" id="2197557at2759"/>
<name>A0A059F1D8_9MICR</name>
<keyword evidence="4" id="KW-1185">Reference proteome</keyword>
<dbReference type="Proteomes" id="UP000030655">
    <property type="component" value="Unassembled WGS sequence"/>
</dbReference>
<feature type="chain" id="PRO_5001576822" evidence="2">
    <location>
        <begin position="22"/>
        <end position="165"/>
    </location>
</feature>
<gene>
    <name evidence="3" type="ORF">H312_01803</name>
</gene>